<dbReference type="InterPro" id="IPR016162">
    <property type="entry name" value="Ald_DH_N"/>
</dbReference>
<proteinExistence type="inferred from homology"/>
<protein>
    <recommendedName>
        <fullName evidence="6">4-(hydroxymethyl)benzenesulfonate dehydrogenase</fullName>
        <ecNumber evidence="6">1.1.1.257</ecNumber>
    </recommendedName>
    <alternativeName>
        <fullName evidence="7">Toluenesulfonate aldehyde dehydrogenase TsaD</fullName>
    </alternativeName>
</protein>
<comment type="subunit">
    <text evidence="2">Homodimer.</text>
</comment>
<dbReference type="FunFam" id="3.40.605.10:FF:000007">
    <property type="entry name" value="NAD/NADP-dependent betaine aldehyde dehydrogenase"/>
    <property type="match status" value="1"/>
</dbReference>
<dbReference type="KEGG" id="rhf:EUB48_16355"/>
<dbReference type="GO" id="GO:0018462">
    <property type="term" value="F:4-(hydroxymethyl)benzenesulfonate dehydrogenase activity"/>
    <property type="evidence" value="ECO:0007669"/>
    <property type="project" value="UniProtKB-EC"/>
</dbReference>
<dbReference type="Gene3D" id="3.40.605.10">
    <property type="entry name" value="Aldehyde Dehydrogenase, Chain A, domain 1"/>
    <property type="match status" value="1"/>
</dbReference>
<evidence type="ECO:0000256" key="6">
    <source>
        <dbReference type="ARBA" id="ARBA00066857"/>
    </source>
</evidence>
<dbReference type="GO" id="GO:0009450">
    <property type="term" value="P:gamma-aminobutyric acid catabolic process"/>
    <property type="evidence" value="ECO:0007669"/>
    <property type="project" value="TreeGrafter"/>
</dbReference>
<name>A0A515DE66_9BURK</name>
<evidence type="ECO:0000256" key="2">
    <source>
        <dbReference type="ARBA" id="ARBA00011738"/>
    </source>
</evidence>
<dbReference type="OrthoDB" id="6187633at2"/>
<dbReference type="PANTHER" id="PTHR43353:SF5">
    <property type="entry name" value="SUCCINATE-SEMIALDEHYDE DEHYDROGENASE, MITOCHONDRIAL"/>
    <property type="match status" value="1"/>
</dbReference>
<accession>A0A515DE66</accession>
<dbReference type="EC" id="1.1.1.257" evidence="6"/>
<reference evidence="9 10" key="1">
    <citation type="submission" date="2019-01" db="EMBL/GenBank/DDBJ databases">
        <title>Genomic insights into a novel species Rhodoferax sp.</title>
        <authorList>
            <person name="Jin L."/>
        </authorList>
    </citation>
    <scope>NUCLEOTIDE SEQUENCE [LARGE SCALE GENOMIC DNA]</scope>
    <source>
        <strain evidence="9 10">CHu59-6-5</strain>
    </source>
</reference>
<dbReference type="RefSeq" id="WP_142820124.1">
    <property type="nucleotide sequence ID" value="NZ_CP035503.1"/>
</dbReference>
<evidence type="ECO:0000313" key="9">
    <source>
        <dbReference type="EMBL" id="QDL38687.1"/>
    </source>
</evidence>
<evidence type="ECO:0000259" key="8">
    <source>
        <dbReference type="Pfam" id="PF00171"/>
    </source>
</evidence>
<keyword evidence="10" id="KW-1185">Reference proteome</keyword>
<dbReference type="Pfam" id="PF00171">
    <property type="entry name" value="Aldedh"/>
    <property type="match status" value="1"/>
</dbReference>
<evidence type="ECO:0000256" key="5">
    <source>
        <dbReference type="ARBA" id="ARBA00056807"/>
    </source>
</evidence>
<dbReference type="GO" id="GO:0004777">
    <property type="term" value="F:succinate-semialdehyde dehydrogenase (NAD+) activity"/>
    <property type="evidence" value="ECO:0007669"/>
    <property type="project" value="TreeGrafter"/>
</dbReference>
<dbReference type="PANTHER" id="PTHR43353">
    <property type="entry name" value="SUCCINATE-SEMIALDEHYDE DEHYDROGENASE, MITOCHONDRIAL"/>
    <property type="match status" value="1"/>
</dbReference>
<evidence type="ECO:0000256" key="3">
    <source>
        <dbReference type="ARBA" id="ARBA00023002"/>
    </source>
</evidence>
<sequence>MANVNSRATDTSVASTYPRIGLFIDGEWIYERPSCYAVCNPSDEAVLGPVPSASQEDLERALRAAAKGFKVWRDTPPTERAKVLHNAIALLRERVDDIGRIITLEQGKPYTDGRTEVDRACTFLEWDAAQSLRTYGSVLPSEPHMQRMVLRQPIGPVAAFTPWNVPISSPSRKVSAALAAGCSVILKAAEETPGAACAFVQCLVDAGLPPGVLNLVFGEPARISSTLIASPVIRMVTLTGSVHVGKQLSQLAGAAMKPVLMELGGHAPVLIGEGVDAAKIAQQAATSKMRMAGQICASPSRFIVHRSVYEDFVSAFAKIARELRVGDGFEPGVQMGPVANARRLAAVDALVQDARTRGARVVAGGHRIGDRGYFYAPTILADLPVDADAMTTEPFGPLAMCVPVDSLDEALALANSLSVGLSAYAFTNSLHDAERISRELECGVLSINHLGSPGADAPFGGVKDSGIGREGGAESLDAYLVSKTVLQKTARV</sequence>
<evidence type="ECO:0000256" key="4">
    <source>
        <dbReference type="ARBA" id="ARBA00051407"/>
    </source>
</evidence>
<dbReference type="InterPro" id="IPR016163">
    <property type="entry name" value="Ald_DH_C"/>
</dbReference>
<dbReference type="InterPro" id="IPR016161">
    <property type="entry name" value="Ald_DH/histidinol_DH"/>
</dbReference>
<dbReference type="InterPro" id="IPR050740">
    <property type="entry name" value="Aldehyde_DH_Superfamily"/>
</dbReference>
<dbReference type="AlphaFoldDB" id="A0A515DE66"/>
<dbReference type="Proteomes" id="UP000316798">
    <property type="component" value="Chromosome"/>
</dbReference>
<evidence type="ECO:0000313" key="10">
    <source>
        <dbReference type="Proteomes" id="UP000316798"/>
    </source>
</evidence>
<dbReference type="SUPFAM" id="SSF53720">
    <property type="entry name" value="ALDH-like"/>
    <property type="match status" value="1"/>
</dbReference>
<evidence type="ECO:0000256" key="1">
    <source>
        <dbReference type="ARBA" id="ARBA00009986"/>
    </source>
</evidence>
<evidence type="ECO:0000256" key="7">
    <source>
        <dbReference type="ARBA" id="ARBA00079883"/>
    </source>
</evidence>
<dbReference type="Gene3D" id="3.40.309.10">
    <property type="entry name" value="Aldehyde Dehydrogenase, Chain A, domain 2"/>
    <property type="match status" value="1"/>
</dbReference>
<comment type="similarity">
    <text evidence="1">Belongs to the aldehyde dehydrogenase family.</text>
</comment>
<comment type="catalytic activity">
    <reaction evidence="4">
        <text>4-(hydroxymethyl)benzenesulfonate + NAD(+) = 4-formylbenzenesulfonate + NADH + H(+)</text>
        <dbReference type="Rhea" id="RHEA:24412"/>
        <dbReference type="ChEBI" id="CHEBI:11944"/>
        <dbReference type="ChEBI" id="CHEBI:11987"/>
        <dbReference type="ChEBI" id="CHEBI:15378"/>
        <dbReference type="ChEBI" id="CHEBI:57540"/>
        <dbReference type="ChEBI" id="CHEBI:57945"/>
        <dbReference type="EC" id="1.1.1.257"/>
    </reaction>
</comment>
<dbReference type="InterPro" id="IPR015590">
    <property type="entry name" value="Aldehyde_DH_dom"/>
</dbReference>
<dbReference type="CDD" id="cd07103">
    <property type="entry name" value="ALDH_F5_SSADH_GabD"/>
    <property type="match status" value="1"/>
</dbReference>
<comment type="function">
    <text evidence="5">Involved in the toluene-4-sulfonate degradation pathway. Does not discriminate between the sulfonate and the carboxyl substituents and can also be involved in the p-toluenecarboxylate degradation pathway.</text>
</comment>
<dbReference type="EMBL" id="CP035503">
    <property type="protein sequence ID" value="QDL38687.1"/>
    <property type="molecule type" value="Genomic_DNA"/>
</dbReference>
<gene>
    <name evidence="9" type="ORF">EUB48_16355</name>
</gene>
<organism evidence="9 10">
    <name type="scientific">Rhodoferax sediminis</name>
    <dbReference type="NCBI Taxonomy" id="2509614"/>
    <lineage>
        <taxon>Bacteria</taxon>
        <taxon>Pseudomonadati</taxon>
        <taxon>Pseudomonadota</taxon>
        <taxon>Betaproteobacteria</taxon>
        <taxon>Burkholderiales</taxon>
        <taxon>Comamonadaceae</taxon>
        <taxon>Rhodoferax</taxon>
    </lineage>
</organism>
<keyword evidence="3" id="KW-0560">Oxidoreductase</keyword>
<feature type="domain" description="Aldehyde dehydrogenase" evidence="8">
    <location>
        <begin position="32"/>
        <end position="485"/>
    </location>
</feature>